<dbReference type="Pfam" id="PF01145">
    <property type="entry name" value="Band_7"/>
    <property type="match status" value="1"/>
</dbReference>
<dbReference type="InterPro" id="IPR001107">
    <property type="entry name" value="Band_7"/>
</dbReference>
<dbReference type="EMBL" id="JAATLJ010000001">
    <property type="protein sequence ID" value="NIZ40715.1"/>
    <property type="molecule type" value="Genomic_DNA"/>
</dbReference>
<dbReference type="PANTHER" id="PTHR42911">
    <property type="entry name" value="MODULATOR OF FTSH PROTEASE HFLC"/>
    <property type="match status" value="1"/>
</dbReference>
<sequence>MKKISLLLLIVSLGSCMYKVPPGNVGLKVNTLGSKQGEIEVYDVGRYWQGINTEWYRFPFFIQNYIYPEPFKFPINGGLVITLSLGVEFNLEHDKISDIFQRYRYGVDEIRNVVIRKEILNSLQKFSADYDIDSFLEGGTRELIQKVNEDVQQKFGPQGINIVQVTMSGEPVYPEEIRRAIIAKIQATQNAVTRENELREAEAEAKKKMAQADGEAQSMLIRARAEAEANKLRQATLTENLLRQQWIEKWNGKLPEVISEEAMIYGRTRS</sequence>
<gene>
    <name evidence="3" type="ORF">HCT14_04220</name>
</gene>
<name>A0A968G8W4_9SPIO</name>
<dbReference type="AlphaFoldDB" id="A0A968G8W4"/>
<keyword evidence="1" id="KW-0175">Coiled coil</keyword>
<reference evidence="3 4" key="1">
    <citation type="submission" date="2020-03" db="EMBL/GenBank/DDBJ databases">
        <title>Spirochaetal bacteria isolated from arthropods constitute a novel genus Entomospira genus novum within the order Spirochaetales.</title>
        <authorList>
            <person name="Grana-Miraglia L."/>
            <person name="Sikutova S."/>
            <person name="Fingerle V."/>
            <person name="Sing A."/>
            <person name="Castillo-Ramirez S."/>
            <person name="Margos G."/>
            <person name="Rudolf I."/>
        </authorList>
    </citation>
    <scope>NUCLEOTIDE SEQUENCE [LARGE SCALE GENOMIC DNA]</scope>
    <source>
        <strain evidence="3 4">BR193</strain>
    </source>
</reference>
<protein>
    <recommendedName>
        <fullName evidence="2">Band 7 domain-containing protein</fullName>
    </recommendedName>
</protein>
<proteinExistence type="predicted"/>
<feature type="coiled-coil region" evidence="1">
    <location>
        <begin position="184"/>
        <end position="215"/>
    </location>
</feature>
<comment type="caution">
    <text evidence="3">The sequence shown here is derived from an EMBL/GenBank/DDBJ whole genome shotgun (WGS) entry which is preliminary data.</text>
</comment>
<dbReference type="PROSITE" id="PS51257">
    <property type="entry name" value="PROKAR_LIPOPROTEIN"/>
    <property type="match status" value="1"/>
</dbReference>
<feature type="domain" description="Band 7" evidence="2">
    <location>
        <begin position="19"/>
        <end position="205"/>
    </location>
</feature>
<evidence type="ECO:0000256" key="1">
    <source>
        <dbReference type="SAM" id="Coils"/>
    </source>
</evidence>
<organism evidence="3 4">
    <name type="scientific">Entomospira entomophila</name>
    <dbReference type="NCBI Taxonomy" id="2719988"/>
    <lineage>
        <taxon>Bacteria</taxon>
        <taxon>Pseudomonadati</taxon>
        <taxon>Spirochaetota</taxon>
        <taxon>Spirochaetia</taxon>
        <taxon>Spirochaetales</taxon>
        <taxon>Spirochaetaceae</taxon>
        <taxon>Entomospira</taxon>
    </lineage>
</organism>
<dbReference type="Proteomes" id="UP000711995">
    <property type="component" value="Unassembled WGS sequence"/>
</dbReference>
<accession>A0A968G8W4</accession>
<evidence type="ECO:0000313" key="4">
    <source>
        <dbReference type="Proteomes" id="UP000711995"/>
    </source>
</evidence>
<dbReference type="RefSeq" id="WP_167700299.1">
    <property type="nucleotide sequence ID" value="NZ_CP118174.1"/>
</dbReference>
<evidence type="ECO:0000313" key="3">
    <source>
        <dbReference type="EMBL" id="NIZ40715.1"/>
    </source>
</evidence>
<dbReference type="PANTHER" id="PTHR42911:SF1">
    <property type="entry name" value="MODULATOR OF FTSH PROTEASE HFLC"/>
    <property type="match status" value="1"/>
</dbReference>
<evidence type="ECO:0000259" key="2">
    <source>
        <dbReference type="Pfam" id="PF01145"/>
    </source>
</evidence>
<keyword evidence="4" id="KW-1185">Reference proteome</keyword>